<evidence type="ECO:0000256" key="2">
    <source>
        <dbReference type="SAM" id="Phobius"/>
    </source>
</evidence>
<evidence type="ECO:0000313" key="3">
    <source>
        <dbReference type="EnsemblPlants" id="OB11G10150.1"/>
    </source>
</evidence>
<feature type="region of interest" description="Disordered" evidence="1">
    <location>
        <begin position="186"/>
        <end position="206"/>
    </location>
</feature>
<proteinExistence type="predicted"/>
<reference evidence="3" key="1">
    <citation type="journal article" date="2013" name="Nat. Commun.">
        <title>Whole-genome sequencing of Oryza brachyantha reveals mechanisms underlying Oryza genome evolution.</title>
        <authorList>
            <person name="Chen J."/>
            <person name="Huang Q."/>
            <person name="Gao D."/>
            <person name="Wang J."/>
            <person name="Lang Y."/>
            <person name="Liu T."/>
            <person name="Li B."/>
            <person name="Bai Z."/>
            <person name="Luis Goicoechea J."/>
            <person name="Liang C."/>
            <person name="Chen C."/>
            <person name="Zhang W."/>
            <person name="Sun S."/>
            <person name="Liao Y."/>
            <person name="Zhang X."/>
            <person name="Yang L."/>
            <person name="Song C."/>
            <person name="Wang M."/>
            <person name="Shi J."/>
            <person name="Liu G."/>
            <person name="Liu J."/>
            <person name="Zhou H."/>
            <person name="Zhou W."/>
            <person name="Yu Q."/>
            <person name="An N."/>
            <person name="Chen Y."/>
            <person name="Cai Q."/>
            <person name="Wang B."/>
            <person name="Liu B."/>
            <person name="Min J."/>
            <person name="Huang Y."/>
            <person name="Wu H."/>
            <person name="Li Z."/>
            <person name="Zhang Y."/>
            <person name="Yin Y."/>
            <person name="Song W."/>
            <person name="Jiang J."/>
            <person name="Jackson S.A."/>
            <person name="Wing R.A."/>
            <person name="Wang J."/>
            <person name="Chen M."/>
        </authorList>
    </citation>
    <scope>NUCLEOTIDE SEQUENCE [LARGE SCALE GENOMIC DNA]</scope>
    <source>
        <strain evidence="3">cv. IRGC 101232</strain>
    </source>
</reference>
<feature type="compositionally biased region" description="Basic and acidic residues" evidence="1">
    <location>
        <begin position="193"/>
        <end position="203"/>
    </location>
</feature>
<keyword evidence="2" id="KW-0812">Transmembrane</keyword>
<dbReference type="Gramene" id="OB11G10150.1">
    <property type="protein sequence ID" value="OB11G10150.1"/>
    <property type="gene ID" value="OB11G10150"/>
</dbReference>
<keyword evidence="4" id="KW-1185">Reference proteome</keyword>
<name>J3N5C9_ORYBR</name>
<dbReference type="Proteomes" id="UP000006038">
    <property type="component" value="Chromosome 11"/>
</dbReference>
<accession>J3N5C9</accession>
<evidence type="ECO:0000313" key="4">
    <source>
        <dbReference type="Proteomes" id="UP000006038"/>
    </source>
</evidence>
<keyword evidence="2" id="KW-0472">Membrane</keyword>
<reference evidence="3" key="2">
    <citation type="submission" date="2013-04" db="UniProtKB">
        <authorList>
            <consortium name="EnsemblPlants"/>
        </authorList>
    </citation>
    <scope>IDENTIFICATION</scope>
</reference>
<evidence type="ECO:0000256" key="1">
    <source>
        <dbReference type="SAM" id="MobiDB-lite"/>
    </source>
</evidence>
<protein>
    <submittedName>
        <fullName evidence="3">Uncharacterized protein</fullName>
    </submittedName>
</protein>
<feature type="transmembrane region" description="Helical" evidence="2">
    <location>
        <begin position="148"/>
        <end position="175"/>
    </location>
</feature>
<dbReference type="HOGENOM" id="CLU_1221324_0_0_1"/>
<keyword evidence="2" id="KW-1133">Transmembrane helix</keyword>
<dbReference type="AlphaFoldDB" id="J3N5C9"/>
<organism evidence="3">
    <name type="scientific">Oryza brachyantha</name>
    <name type="common">malo sina</name>
    <dbReference type="NCBI Taxonomy" id="4533"/>
    <lineage>
        <taxon>Eukaryota</taxon>
        <taxon>Viridiplantae</taxon>
        <taxon>Streptophyta</taxon>
        <taxon>Embryophyta</taxon>
        <taxon>Tracheophyta</taxon>
        <taxon>Spermatophyta</taxon>
        <taxon>Magnoliopsida</taxon>
        <taxon>Liliopsida</taxon>
        <taxon>Poales</taxon>
        <taxon>Poaceae</taxon>
        <taxon>BOP clade</taxon>
        <taxon>Oryzoideae</taxon>
        <taxon>Oryzeae</taxon>
        <taxon>Oryzinae</taxon>
        <taxon>Oryza</taxon>
    </lineage>
</organism>
<sequence>MDHKRMFDFVKEKKETFLVGCAYPAVGEDAEFAGSAAPGLGDVNKDDNGCATREPRRSCVEGDGYSVEGAEATDPIAGRCCSAHEVSDGGGTRQVGAHRRLHCGAARAAATPDLHIVHPDPDLIRCEAPQDRLEASLVGAVGRGRGGFLVVIEVVVVVVIVFVFEFVIVVVVVVLRDGSRRRGCGSCHWNGSEGRKEQSKWDGRGTAPFTQPCPQRRLQLENFNFFF</sequence>
<dbReference type="EnsemblPlants" id="OB11G10150.1">
    <property type="protein sequence ID" value="OB11G10150.1"/>
    <property type="gene ID" value="OB11G10150"/>
</dbReference>